<keyword evidence="1" id="KW-0472">Membrane</keyword>
<feature type="transmembrane region" description="Helical" evidence="1">
    <location>
        <begin position="133"/>
        <end position="154"/>
    </location>
</feature>
<gene>
    <name evidence="2" type="ORF">GCM10009655_13660</name>
</gene>
<sequence>MLSLILLSFVAGVLTVAAPCVLPLLPVIVGGSMARTSSDAAVAERQWYRPVVIALSLAVSVIVFTLLLKATTALLGVPQLVWQIIAGGILLIFGLTLLFPSLWERFMLATGIQNRANALMNRSYSRGGLGGDVMLGAALGPTFSSCSPTYALILATVLPVSFSEGLLYIVVYSAGLAIALLLIAFLGQAFARKLGWLANPNGAFKRVVGIALILVGVAVILGLDKQFQSFVIEQGWYDPIQNFEEGITG</sequence>
<keyword evidence="3" id="KW-1185">Reference proteome</keyword>
<evidence type="ECO:0000313" key="3">
    <source>
        <dbReference type="Proteomes" id="UP001500943"/>
    </source>
</evidence>
<feature type="transmembrane region" description="Helical" evidence="1">
    <location>
        <begin position="166"/>
        <end position="191"/>
    </location>
</feature>
<evidence type="ECO:0000256" key="1">
    <source>
        <dbReference type="SAM" id="Phobius"/>
    </source>
</evidence>
<organism evidence="2 3">
    <name type="scientific">Rhodoglobus aureus</name>
    <dbReference type="NCBI Taxonomy" id="191497"/>
    <lineage>
        <taxon>Bacteria</taxon>
        <taxon>Bacillati</taxon>
        <taxon>Actinomycetota</taxon>
        <taxon>Actinomycetes</taxon>
        <taxon>Micrococcales</taxon>
        <taxon>Microbacteriaceae</taxon>
        <taxon>Rhodoglobus</taxon>
    </lineage>
</organism>
<proteinExistence type="predicted"/>
<dbReference type="EMBL" id="BAAAKW010000026">
    <property type="protein sequence ID" value="GAA1215643.1"/>
    <property type="molecule type" value="Genomic_DNA"/>
</dbReference>
<evidence type="ECO:0000313" key="2">
    <source>
        <dbReference type="EMBL" id="GAA1215643.1"/>
    </source>
</evidence>
<dbReference type="Proteomes" id="UP001500943">
    <property type="component" value="Unassembled WGS sequence"/>
</dbReference>
<comment type="caution">
    <text evidence="2">The sequence shown here is derived from an EMBL/GenBank/DDBJ whole genome shotgun (WGS) entry which is preliminary data.</text>
</comment>
<name>A0ABP4G876_9MICO</name>
<dbReference type="PANTHER" id="PTHR31272">
    <property type="entry name" value="CYTOCHROME C-TYPE BIOGENESIS PROTEIN HI_1454-RELATED"/>
    <property type="match status" value="1"/>
</dbReference>
<dbReference type="InterPro" id="IPR051790">
    <property type="entry name" value="Cytochrome_c-biogenesis_DsbD"/>
</dbReference>
<feature type="transmembrane region" description="Helical" evidence="1">
    <location>
        <begin position="203"/>
        <end position="223"/>
    </location>
</feature>
<feature type="transmembrane region" description="Helical" evidence="1">
    <location>
        <begin position="80"/>
        <end position="99"/>
    </location>
</feature>
<dbReference type="PANTHER" id="PTHR31272:SF9">
    <property type="entry name" value="BLL1027 PROTEIN"/>
    <property type="match status" value="1"/>
</dbReference>
<protein>
    <submittedName>
        <fullName evidence="2">Cytochrome c biogenesis CcdA family protein</fullName>
    </submittedName>
</protein>
<dbReference type="RefSeq" id="WP_343924397.1">
    <property type="nucleotide sequence ID" value="NZ_BAAAKW010000026.1"/>
</dbReference>
<keyword evidence="1" id="KW-0812">Transmembrane</keyword>
<feature type="transmembrane region" description="Helical" evidence="1">
    <location>
        <begin position="47"/>
        <end position="68"/>
    </location>
</feature>
<reference evidence="3" key="1">
    <citation type="journal article" date="2019" name="Int. J. Syst. Evol. Microbiol.">
        <title>The Global Catalogue of Microorganisms (GCM) 10K type strain sequencing project: providing services to taxonomists for standard genome sequencing and annotation.</title>
        <authorList>
            <consortium name="The Broad Institute Genomics Platform"/>
            <consortium name="The Broad Institute Genome Sequencing Center for Infectious Disease"/>
            <person name="Wu L."/>
            <person name="Ma J."/>
        </authorList>
    </citation>
    <scope>NUCLEOTIDE SEQUENCE [LARGE SCALE GENOMIC DNA]</scope>
    <source>
        <strain evidence="3">JCM 12762</strain>
    </source>
</reference>
<keyword evidence="1" id="KW-1133">Transmembrane helix</keyword>
<accession>A0ABP4G876</accession>